<dbReference type="PROSITE" id="PS50968">
    <property type="entry name" value="BIOTINYL_LIPOYL"/>
    <property type="match status" value="1"/>
</dbReference>
<evidence type="ECO:0000313" key="3">
    <source>
        <dbReference type="EMBL" id="RKQ19696.1"/>
    </source>
</evidence>
<dbReference type="InterPro" id="IPR050709">
    <property type="entry name" value="Biotin_Carboxyl_Carrier/Decarb"/>
</dbReference>
<evidence type="ECO:0000313" key="4">
    <source>
        <dbReference type="Proteomes" id="UP000272238"/>
    </source>
</evidence>
<dbReference type="CDD" id="cd06850">
    <property type="entry name" value="biotinyl_domain"/>
    <property type="match status" value="1"/>
</dbReference>
<gene>
    <name evidence="3" type="ORF">D8M03_01370</name>
</gene>
<dbReference type="RefSeq" id="WP_121212887.1">
    <property type="nucleotide sequence ID" value="NZ_JAMYWW010000001.1"/>
</dbReference>
<keyword evidence="1" id="KW-0092">Biotin</keyword>
<dbReference type="PANTHER" id="PTHR45266">
    <property type="entry name" value="OXALOACETATE DECARBOXYLASE ALPHA CHAIN"/>
    <property type="match status" value="1"/>
</dbReference>
<dbReference type="AlphaFoldDB" id="A0A494ZAJ4"/>
<sequence>MAELRSQMAGTVFEVLVKEGQQVSKGQTVIIIESMKMEIPFEAEDDGVVTKVHVAEGDFVNEDDVLITFS</sequence>
<dbReference type="EMBL" id="RBZN01000002">
    <property type="protein sequence ID" value="RKQ19696.1"/>
    <property type="molecule type" value="Genomic_DNA"/>
</dbReference>
<dbReference type="InterPro" id="IPR000089">
    <property type="entry name" value="Biotin_lipoyl"/>
</dbReference>
<dbReference type="SUPFAM" id="SSF51230">
    <property type="entry name" value="Single hybrid motif"/>
    <property type="match status" value="1"/>
</dbReference>
<keyword evidence="4" id="KW-1185">Reference proteome</keyword>
<evidence type="ECO:0000259" key="2">
    <source>
        <dbReference type="PROSITE" id="PS50968"/>
    </source>
</evidence>
<evidence type="ECO:0000256" key="1">
    <source>
        <dbReference type="ARBA" id="ARBA00023267"/>
    </source>
</evidence>
<dbReference type="FunFam" id="2.40.50.100:FF:000003">
    <property type="entry name" value="Acetyl-CoA carboxylase biotin carboxyl carrier protein"/>
    <property type="match status" value="1"/>
</dbReference>
<dbReference type="NCBIfam" id="NF006079">
    <property type="entry name" value="PRK08225.1"/>
    <property type="match status" value="1"/>
</dbReference>
<dbReference type="Pfam" id="PF00364">
    <property type="entry name" value="Biotin_lipoyl"/>
    <property type="match status" value="1"/>
</dbReference>
<dbReference type="Gene3D" id="2.40.50.100">
    <property type="match status" value="1"/>
</dbReference>
<accession>A0A494ZAJ4</accession>
<organism evidence="3 4">
    <name type="scientific">Ureibacillus endophyticus</name>
    <dbReference type="NCBI Taxonomy" id="1978490"/>
    <lineage>
        <taxon>Bacteria</taxon>
        <taxon>Bacillati</taxon>
        <taxon>Bacillota</taxon>
        <taxon>Bacilli</taxon>
        <taxon>Bacillales</taxon>
        <taxon>Caryophanaceae</taxon>
        <taxon>Ureibacillus</taxon>
    </lineage>
</organism>
<dbReference type="PANTHER" id="PTHR45266:SF3">
    <property type="entry name" value="OXALOACETATE DECARBOXYLASE ALPHA CHAIN"/>
    <property type="match status" value="1"/>
</dbReference>
<comment type="caution">
    <text evidence="3">The sequence shown here is derived from an EMBL/GenBank/DDBJ whole genome shotgun (WGS) entry which is preliminary data.</text>
</comment>
<name>A0A494ZAJ4_9BACL</name>
<dbReference type="NCBIfam" id="NF004547">
    <property type="entry name" value="PRK05889.1"/>
    <property type="match status" value="1"/>
</dbReference>
<dbReference type="InterPro" id="IPR011053">
    <property type="entry name" value="Single_hybrid_motif"/>
</dbReference>
<dbReference type="OrthoDB" id="163546at2"/>
<dbReference type="Proteomes" id="UP000272238">
    <property type="component" value="Unassembled WGS sequence"/>
</dbReference>
<reference evidence="3 4" key="1">
    <citation type="journal article" date="2016" name="Antonie Van Leeuwenhoek">
        <title>Lysinibacillus endophyticus sp. nov., an indole-3-acetic acid producing endophytic bacterium isolated from corn root (Zea mays cv. Xinken-5).</title>
        <authorList>
            <person name="Yu J."/>
            <person name="Guan X."/>
            <person name="Liu C."/>
            <person name="Xiang W."/>
            <person name="Yu Z."/>
            <person name="Liu X."/>
            <person name="Wang G."/>
        </authorList>
    </citation>
    <scope>NUCLEOTIDE SEQUENCE [LARGE SCALE GENOMIC DNA]</scope>
    <source>
        <strain evidence="3 4">DSM 100506</strain>
    </source>
</reference>
<proteinExistence type="predicted"/>
<feature type="domain" description="Lipoyl-binding" evidence="2">
    <location>
        <begin position="1"/>
        <end position="70"/>
    </location>
</feature>
<protein>
    <submittedName>
        <fullName evidence="3">Acetyl-CoA carboxylase biotin carboxyl carrier protein subunit</fullName>
    </submittedName>
</protein>